<keyword evidence="5" id="KW-0479">Metal-binding</keyword>
<dbReference type="InterPro" id="IPR013137">
    <property type="entry name" value="Znf_TFIIB"/>
</dbReference>
<dbReference type="Pfam" id="PF08271">
    <property type="entry name" value="Zn_Ribbon_TF"/>
    <property type="match status" value="1"/>
</dbReference>
<evidence type="ECO:0000256" key="3">
    <source>
        <dbReference type="ARBA" id="ARBA00023163"/>
    </source>
</evidence>
<keyword evidence="2" id="KW-0805">Transcription regulation</keyword>
<dbReference type="GO" id="GO:0008270">
    <property type="term" value="F:zinc ion binding"/>
    <property type="evidence" value="ECO:0007669"/>
    <property type="project" value="UniProtKB-KW"/>
</dbReference>
<reference evidence="7" key="1">
    <citation type="submission" date="2021-01" db="EMBL/GenBank/DDBJ databases">
        <authorList>
            <person name="Eckstrom K.M.E."/>
        </authorList>
    </citation>
    <scope>NUCLEOTIDE SEQUENCE</scope>
    <source>
        <strain evidence="7">UVCC 0001</strain>
    </source>
</reference>
<dbReference type="CDD" id="cd20551">
    <property type="entry name" value="CYCLIN_TFIIB_rpt1"/>
    <property type="match status" value="1"/>
</dbReference>
<dbReference type="GO" id="GO:0017025">
    <property type="term" value="F:TBP-class protein binding"/>
    <property type="evidence" value="ECO:0007669"/>
    <property type="project" value="InterPro"/>
</dbReference>
<dbReference type="InterPro" id="IPR013150">
    <property type="entry name" value="TFIIB_cyclin"/>
</dbReference>
<keyword evidence="5" id="KW-0863">Zinc-finger</keyword>
<dbReference type="SUPFAM" id="SSF47954">
    <property type="entry name" value="Cyclin-like"/>
    <property type="match status" value="2"/>
</dbReference>
<dbReference type="GO" id="GO:0070897">
    <property type="term" value="P:transcription preinitiation complex assembly"/>
    <property type="evidence" value="ECO:0007669"/>
    <property type="project" value="InterPro"/>
</dbReference>
<dbReference type="PRINTS" id="PR00685">
    <property type="entry name" value="TIFACTORIIB"/>
</dbReference>
<dbReference type="GO" id="GO:0097550">
    <property type="term" value="C:transcription preinitiation complex"/>
    <property type="evidence" value="ECO:0007669"/>
    <property type="project" value="TreeGrafter"/>
</dbReference>
<evidence type="ECO:0000313" key="8">
    <source>
        <dbReference type="Proteomes" id="UP001255856"/>
    </source>
</evidence>
<organism evidence="7 8">
    <name type="scientific">Prototheca wickerhamii</name>
    <dbReference type="NCBI Taxonomy" id="3111"/>
    <lineage>
        <taxon>Eukaryota</taxon>
        <taxon>Viridiplantae</taxon>
        <taxon>Chlorophyta</taxon>
        <taxon>core chlorophytes</taxon>
        <taxon>Trebouxiophyceae</taxon>
        <taxon>Chlorellales</taxon>
        <taxon>Chlorellaceae</taxon>
        <taxon>Prototheca</taxon>
    </lineage>
</organism>
<sequence>MAQNYNAALRMKFEQKCPECGESDFVEDHSSGDLICRSCGMVVEGHVIDERSEWRTFAEKDKDTADPTRVGGPVNPLLSDGGLSTMITGGKGVDRGLANNLQRVQARTEVGGDRTLLVAFREIGKICAAMKLHDVVKHQANEYYKEAHEKSRAIRGKSQAAVYAAIIFLACRQQGYPRTFKEICAFVPQASKKDIGKMYKGIVADLRLKEQGAFRSEVVSNHPENYLRRFMSALRFGNADMRFAIAFANAALPQEGPDANRHTPWHGKSPVSIAGAVIYILSLLPAASQHPPLDSISAVCGVAEATIKAIYKEMHPHLGRLFQSTDNPMAGAQDAAKMPPPG</sequence>
<proteinExistence type="predicted"/>
<evidence type="ECO:0000256" key="1">
    <source>
        <dbReference type="ARBA" id="ARBA00022737"/>
    </source>
</evidence>
<dbReference type="SUPFAM" id="SSF57783">
    <property type="entry name" value="Zinc beta-ribbon"/>
    <property type="match status" value="1"/>
</dbReference>
<evidence type="ECO:0000313" key="7">
    <source>
        <dbReference type="EMBL" id="KAK2079207.1"/>
    </source>
</evidence>
<keyword evidence="1" id="KW-0677">Repeat</keyword>
<evidence type="ECO:0000256" key="4">
    <source>
        <dbReference type="ARBA" id="ARBA00031706"/>
    </source>
</evidence>
<dbReference type="Proteomes" id="UP001255856">
    <property type="component" value="Unassembled WGS sequence"/>
</dbReference>
<protein>
    <recommendedName>
        <fullName evidence="4">General transcription factor TFIIB</fullName>
    </recommendedName>
</protein>
<dbReference type="GO" id="GO:0005634">
    <property type="term" value="C:nucleus"/>
    <property type="evidence" value="ECO:0007669"/>
    <property type="project" value="TreeGrafter"/>
</dbReference>
<accession>A0AAD9IMW1</accession>
<dbReference type="InterPro" id="IPR036915">
    <property type="entry name" value="Cyclin-like_sf"/>
</dbReference>
<keyword evidence="5" id="KW-0862">Zinc</keyword>
<dbReference type="Pfam" id="PF00382">
    <property type="entry name" value="TFIIB"/>
    <property type="match status" value="2"/>
</dbReference>
<comment type="caution">
    <text evidence="7">The sequence shown here is derived from an EMBL/GenBank/DDBJ whole genome shotgun (WGS) entry which is preliminary data.</text>
</comment>
<dbReference type="Gene3D" id="1.10.472.170">
    <property type="match status" value="1"/>
</dbReference>
<dbReference type="EMBL" id="JASFZW010000003">
    <property type="protein sequence ID" value="KAK2079207.1"/>
    <property type="molecule type" value="Genomic_DNA"/>
</dbReference>
<gene>
    <name evidence="7" type="ORF">QBZ16_002898</name>
</gene>
<name>A0AAD9IMW1_PROWI</name>
<dbReference type="Gene3D" id="1.10.472.10">
    <property type="entry name" value="Cyclin-like"/>
    <property type="match status" value="1"/>
</dbReference>
<dbReference type="FunFam" id="1.10.472.170:FF:000001">
    <property type="entry name" value="Transcription initiation factor IIB"/>
    <property type="match status" value="1"/>
</dbReference>
<dbReference type="InterPro" id="IPR000812">
    <property type="entry name" value="TFIIB"/>
</dbReference>
<evidence type="ECO:0000259" key="6">
    <source>
        <dbReference type="PROSITE" id="PS51134"/>
    </source>
</evidence>
<evidence type="ECO:0000256" key="5">
    <source>
        <dbReference type="PROSITE-ProRule" id="PRU00469"/>
    </source>
</evidence>
<evidence type="ECO:0000256" key="2">
    <source>
        <dbReference type="ARBA" id="ARBA00023015"/>
    </source>
</evidence>
<keyword evidence="3" id="KW-0804">Transcription</keyword>
<dbReference type="PANTHER" id="PTHR11618">
    <property type="entry name" value="TRANSCRIPTION INITIATION FACTOR IIB-RELATED"/>
    <property type="match status" value="1"/>
</dbReference>
<dbReference type="PANTHER" id="PTHR11618:SF13">
    <property type="entry name" value="TRANSCRIPTION INITIATION FACTOR IIB"/>
    <property type="match status" value="1"/>
</dbReference>
<keyword evidence="8" id="KW-1185">Reference proteome</keyword>
<dbReference type="AlphaFoldDB" id="A0AAD9IMW1"/>
<dbReference type="PROSITE" id="PS51134">
    <property type="entry name" value="ZF_TFIIB"/>
    <property type="match status" value="1"/>
</dbReference>
<feature type="domain" description="TFIIB-type" evidence="6">
    <location>
        <begin position="13"/>
        <end position="44"/>
    </location>
</feature>